<comment type="caution">
    <text evidence="3">The sequence shown here is derived from an EMBL/GenBank/DDBJ whole genome shotgun (WGS) entry which is preliminary data.</text>
</comment>
<evidence type="ECO:0000259" key="1">
    <source>
        <dbReference type="Pfam" id="PF16285"/>
    </source>
</evidence>
<gene>
    <name evidence="3" type="ORF">F7731_13535</name>
</gene>
<keyword evidence="4" id="KW-1185">Reference proteome</keyword>
<dbReference type="Pfam" id="PF16285">
    <property type="entry name" value="DUF4931_N"/>
    <property type="match status" value="1"/>
</dbReference>
<evidence type="ECO:0000313" key="3">
    <source>
        <dbReference type="EMBL" id="KAB2334931.1"/>
    </source>
</evidence>
<accession>A0A6L3V4D6</accession>
<evidence type="ECO:0000259" key="2">
    <source>
        <dbReference type="Pfam" id="PF20956"/>
    </source>
</evidence>
<dbReference type="AlphaFoldDB" id="A0A6L3V4D6"/>
<dbReference type="Pfam" id="PF20956">
    <property type="entry name" value="DUF4931_C"/>
    <property type="match status" value="1"/>
</dbReference>
<dbReference type="Gene3D" id="3.30.428.10">
    <property type="entry name" value="HIT-like"/>
    <property type="match status" value="1"/>
</dbReference>
<feature type="domain" description="DUF4931" evidence="1">
    <location>
        <begin position="8"/>
        <end position="131"/>
    </location>
</feature>
<dbReference type="InterPro" id="IPR046322">
    <property type="entry name" value="DUF4931"/>
</dbReference>
<dbReference type="Proteomes" id="UP000481030">
    <property type="component" value="Unassembled WGS sequence"/>
</dbReference>
<organism evidence="3 4">
    <name type="scientific">Cytobacillus depressus</name>
    <dbReference type="NCBI Taxonomy" id="1602942"/>
    <lineage>
        <taxon>Bacteria</taxon>
        <taxon>Bacillati</taxon>
        <taxon>Bacillota</taxon>
        <taxon>Bacilli</taxon>
        <taxon>Bacillales</taxon>
        <taxon>Bacillaceae</taxon>
        <taxon>Cytobacillus</taxon>
    </lineage>
</organism>
<dbReference type="OrthoDB" id="1803128at2"/>
<dbReference type="InterPro" id="IPR012361">
    <property type="entry name" value="GalT_short"/>
</dbReference>
<dbReference type="InterPro" id="IPR049285">
    <property type="entry name" value="DUF4931_C"/>
</dbReference>
<dbReference type="InterPro" id="IPR036265">
    <property type="entry name" value="HIT-like_sf"/>
</dbReference>
<reference evidence="3 4" key="1">
    <citation type="journal article" date="2016" name="Antonie Van Leeuwenhoek">
        <title>Bacillus depressus sp. nov., isolated from soil of a sunflower field.</title>
        <authorList>
            <person name="Wei X."/>
            <person name="Xin D."/>
            <person name="Xin Y."/>
            <person name="Zhang H."/>
            <person name="Wang T."/>
            <person name="Zhang J."/>
        </authorList>
    </citation>
    <scope>NUCLEOTIDE SEQUENCE [LARGE SCALE GENOMIC DNA]</scope>
    <source>
        <strain evidence="3 4">BZ1</strain>
    </source>
</reference>
<evidence type="ECO:0000313" key="4">
    <source>
        <dbReference type="Proteomes" id="UP000481030"/>
    </source>
</evidence>
<dbReference type="EMBL" id="WBOS01000005">
    <property type="protein sequence ID" value="KAB2334931.1"/>
    <property type="molecule type" value="Genomic_DNA"/>
</dbReference>
<protein>
    <submittedName>
        <fullName evidence="3">DUF4931 domain-containing protein</fullName>
    </submittedName>
</protein>
<name>A0A6L3V4D6_9BACI</name>
<dbReference type="SUPFAM" id="SSF54197">
    <property type="entry name" value="HIT-like"/>
    <property type="match status" value="1"/>
</dbReference>
<sequence length="255" mass="29398">MKNTHLLFNTGIGRQKPNSIRNKEVSCPFCEREKLTDILAEEGSILLLKNKFPVLEHTYPTVLIETDDCHSELSVYPEDHLIRLIRFGLTHWQKMMASNKYKSVIFFKNHGPLSGGTIAHPHMQIIGLEDIDYGEKVKASDFEGLTIHEKNGTVFSLSTVPRVGFYEFNVKLGDIQDITAFAKYIQTAAHYILHHFPFPCTSYNLFFYKYNESIYAKVVPRSVTTPLFIGYFIPQVPNNIEWMKNDVHERYFGKG</sequence>
<dbReference type="RefSeq" id="WP_151535320.1">
    <property type="nucleotide sequence ID" value="NZ_WBOS01000005.1"/>
</dbReference>
<dbReference type="PIRSF" id="PIRSF031505">
    <property type="entry name" value="GalT_short"/>
    <property type="match status" value="1"/>
</dbReference>
<proteinExistence type="predicted"/>
<feature type="domain" description="DUF4931" evidence="2">
    <location>
        <begin position="135"/>
        <end position="252"/>
    </location>
</feature>